<dbReference type="GO" id="GO:0051537">
    <property type="term" value="F:2 iron, 2 sulfur cluster binding"/>
    <property type="evidence" value="ECO:0007669"/>
    <property type="project" value="UniProtKB-KW"/>
</dbReference>
<keyword evidence="2" id="KW-0479">Metal-binding</keyword>
<dbReference type="PROSITE" id="PS51296">
    <property type="entry name" value="RIESKE"/>
    <property type="match status" value="1"/>
</dbReference>
<dbReference type="PANTHER" id="PTHR21496">
    <property type="entry name" value="FERREDOXIN-RELATED"/>
    <property type="match status" value="1"/>
</dbReference>
<dbReference type="SUPFAM" id="SSF50022">
    <property type="entry name" value="ISP domain"/>
    <property type="match status" value="1"/>
</dbReference>
<dbReference type="Pfam" id="PF00355">
    <property type="entry name" value="Rieske"/>
    <property type="match status" value="1"/>
</dbReference>
<evidence type="ECO:0000256" key="5">
    <source>
        <dbReference type="ARBA" id="ARBA00034078"/>
    </source>
</evidence>
<evidence type="ECO:0000313" key="7">
    <source>
        <dbReference type="EMBL" id="CUS51664.1"/>
    </source>
</evidence>
<dbReference type="Gene3D" id="2.102.10.10">
    <property type="entry name" value="Rieske [2Fe-2S] iron-sulphur domain"/>
    <property type="match status" value="1"/>
</dbReference>
<evidence type="ECO:0000256" key="4">
    <source>
        <dbReference type="ARBA" id="ARBA00023014"/>
    </source>
</evidence>
<evidence type="ECO:0000256" key="1">
    <source>
        <dbReference type="ARBA" id="ARBA00022714"/>
    </source>
</evidence>
<dbReference type="InterPro" id="IPR017941">
    <property type="entry name" value="Rieske_2Fe-2S"/>
</dbReference>
<dbReference type="PANTHER" id="PTHR21496:SF0">
    <property type="entry name" value="RIESKE DOMAIN-CONTAINING PROTEIN"/>
    <property type="match status" value="1"/>
</dbReference>
<proteinExistence type="predicted"/>
<feature type="domain" description="Rieske" evidence="6">
    <location>
        <begin position="6"/>
        <end position="101"/>
    </location>
</feature>
<dbReference type="AlphaFoldDB" id="A0A160TQP9"/>
<keyword evidence="1" id="KW-0001">2Fe-2S</keyword>
<gene>
    <name evidence="7" type="ORF">MGWOODY_XGa2407</name>
</gene>
<dbReference type="GO" id="GO:0046872">
    <property type="term" value="F:metal ion binding"/>
    <property type="evidence" value="ECO:0007669"/>
    <property type="project" value="UniProtKB-KW"/>
</dbReference>
<protein>
    <submittedName>
        <fullName evidence="7">Ferredoxin, 2Fe-2S</fullName>
    </submittedName>
</protein>
<sequence>MTTVWLDVGTDADLEPGSMKRLDIGREPVLLANVEGTIVAVADTCTHEDASLSGGALDGVFVRCPLHGSRFCLLNGKAIDDPAEIDLETFSIRIEQGRILIELSS</sequence>
<dbReference type="EMBL" id="CZRL01000064">
    <property type="protein sequence ID" value="CUS51664.1"/>
    <property type="molecule type" value="Genomic_DNA"/>
</dbReference>
<comment type="cofactor">
    <cofactor evidence="5">
        <name>[2Fe-2S] cluster</name>
        <dbReference type="ChEBI" id="CHEBI:190135"/>
    </cofactor>
</comment>
<reference evidence="7" key="1">
    <citation type="submission" date="2015-10" db="EMBL/GenBank/DDBJ databases">
        <authorList>
            <person name="Gilbert D.G."/>
        </authorList>
    </citation>
    <scope>NUCLEOTIDE SEQUENCE</scope>
</reference>
<name>A0A160TQP9_9ZZZZ</name>
<accession>A0A160TQP9</accession>
<evidence type="ECO:0000259" key="6">
    <source>
        <dbReference type="PROSITE" id="PS51296"/>
    </source>
</evidence>
<evidence type="ECO:0000256" key="2">
    <source>
        <dbReference type="ARBA" id="ARBA00022723"/>
    </source>
</evidence>
<dbReference type="CDD" id="cd03528">
    <property type="entry name" value="Rieske_RO_ferredoxin"/>
    <property type="match status" value="1"/>
</dbReference>
<evidence type="ECO:0000256" key="3">
    <source>
        <dbReference type="ARBA" id="ARBA00023004"/>
    </source>
</evidence>
<keyword evidence="4" id="KW-0411">Iron-sulfur</keyword>
<keyword evidence="3" id="KW-0408">Iron</keyword>
<organism evidence="7">
    <name type="scientific">hydrothermal vent metagenome</name>
    <dbReference type="NCBI Taxonomy" id="652676"/>
    <lineage>
        <taxon>unclassified sequences</taxon>
        <taxon>metagenomes</taxon>
        <taxon>ecological metagenomes</taxon>
    </lineage>
</organism>
<dbReference type="InterPro" id="IPR036922">
    <property type="entry name" value="Rieske_2Fe-2S_sf"/>
</dbReference>